<dbReference type="EMBL" id="RKQL01000001">
    <property type="protein sequence ID" value="RPE72647.1"/>
    <property type="molecule type" value="Genomic_DNA"/>
</dbReference>
<dbReference type="OrthoDB" id="9812547at2"/>
<evidence type="ECO:0000313" key="9">
    <source>
        <dbReference type="Proteomes" id="UP000272193"/>
    </source>
</evidence>
<dbReference type="AlphaFoldDB" id="A0A3N4V6B3"/>
<dbReference type="GO" id="GO:0016020">
    <property type="term" value="C:membrane"/>
    <property type="evidence" value="ECO:0007669"/>
    <property type="project" value="UniProtKB-SubCell"/>
</dbReference>
<evidence type="ECO:0000256" key="4">
    <source>
        <dbReference type="ARBA" id="ARBA00022989"/>
    </source>
</evidence>
<evidence type="ECO:0000256" key="2">
    <source>
        <dbReference type="ARBA" id="ARBA00007362"/>
    </source>
</evidence>
<keyword evidence="5 6" id="KW-0472">Membrane</keyword>
<feature type="domain" description="EamA" evidence="7">
    <location>
        <begin position="21"/>
        <end position="149"/>
    </location>
</feature>
<dbReference type="PANTHER" id="PTHR32322:SF2">
    <property type="entry name" value="EAMA DOMAIN-CONTAINING PROTEIN"/>
    <property type="match status" value="1"/>
</dbReference>
<keyword evidence="3 6" id="KW-0812">Transmembrane</keyword>
<evidence type="ECO:0000256" key="1">
    <source>
        <dbReference type="ARBA" id="ARBA00004141"/>
    </source>
</evidence>
<feature type="domain" description="EamA" evidence="7">
    <location>
        <begin position="159"/>
        <end position="294"/>
    </location>
</feature>
<dbReference type="Pfam" id="PF00892">
    <property type="entry name" value="EamA"/>
    <property type="match status" value="2"/>
</dbReference>
<protein>
    <submittedName>
        <fullName evidence="8">EamA-like transporter family protein</fullName>
    </submittedName>
</protein>
<keyword evidence="4 6" id="KW-1133">Transmembrane helix</keyword>
<feature type="transmembrane region" description="Helical" evidence="6">
    <location>
        <begin position="77"/>
        <end position="97"/>
    </location>
</feature>
<evidence type="ECO:0000256" key="3">
    <source>
        <dbReference type="ARBA" id="ARBA00022692"/>
    </source>
</evidence>
<comment type="similarity">
    <text evidence="2">Belongs to the EamA transporter family.</text>
</comment>
<comment type="caution">
    <text evidence="8">The sequence shown here is derived from an EMBL/GenBank/DDBJ whole genome shotgun (WGS) entry which is preliminary data.</text>
</comment>
<name>A0A3N4V6B3_9BURK</name>
<dbReference type="RefSeq" id="WP_124219762.1">
    <property type="nucleotide sequence ID" value="NZ_RKQL01000001.1"/>
</dbReference>
<dbReference type="InterPro" id="IPR050638">
    <property type="entry name" value="AA-Vitamin_Transporters"/>
</dbReference>
<feature type="transmembrane region" description="Helical" evidence="6">
    <location>
        <begin position="21"/>
        <end position="40"/>
    </location>
</feature>
<feature type="transmembrane region" description="Helical" evidence="6">
    <location>
        <begin position="46"/>
        <end position="65"/>
    </location>
</feature>
<feature type="transmembrane region" description="Helical" evidence="6">
    <location>
        <begin position="156"/>
        <end position="174"/>
    </location>
</feature>
<dbReference type="InterPro" id="IPR000620">
    <property type="entry name" value="EamA_dom"/>
</dbReference>
<dbReference type="PANTHER" id="PTHR32322">
    <property type="entry name" value="INNER MEMBRANE TRANSPORTER"/>
    <property type="match status" value="1"/>
</dbReference>
<comment type="subcellular location">
    <subcellularLocation>
        <location evidence="1">Membrane</location>
        <topology evidence="1">Multi-pass membrane protein</topology>
    </subcellularLocation>
</comment>
<dbReference type="InterPro" id="IPR037185">
    <property type="entry name" value="EmrE-like"/>
</dbReference>
<sequence>MAKNVWSEPSGAGLGLRVATALALVYVVWGTTYFAIGVALKEISPLWLNASRFTVAGVLMLLWALARGERLPGWRLLAHAAIVGGFMVSLAMNFVVFAQRAGIGSGLMATVVTTMPLWLTLWSRIGGAPVSRRTWTGLVLGVLGAVLLALERDFSATPLGALLAFGAPLAWSLGSHASRRLEQPTPGVGAAVQWLVGGLVCAGMALAFEPVPDPAHWSLETLSAWLYLLLLGTLVTLNAYLWLLQHTSAALAGSYSFVNPAVALLLGALIGGEHLDGWVMLALPLILLALVLILLPARNRSPAASALLRPAR</sequence>
<keyword evidence="9" id="KW-1185">Reference proteome</keyword>
<dbReference type="SUPFAM" id="SSF103481">
    <property type="entry name" value="Multidrug resistance efflux transporter EmrE"/>
    <property type="match status" value="2"/>
</dbReference>
<feature type="transmembrane region" description="Helical" evidence="6">
    <location>
        <begin position="277"/>
        <end position="295"/>
    </location>
</feature>
<evidence type="ECO:0000259" key="7">
    <source>
        <dbReference type="Pfam" id="PF00892"/>
    </source>
</evidence>
<proteinExistence type="inferred from homology"/>
<dbReference type="Proteomes" id="UP000272193">
    <property type="component" value="Unassembled WGS sequence"/>
</dbReference>
<feature type="transmembrane region" description="Helical" evidence="6">
    <location>
        <begin position="250"/>
        <end position="271"/>
    </location>
</feature>
<feature type="transmembrane region" description="Helical" evidence="6">
    <location>
        <begin position="224"/>
        <end position="243"/>
    </location>
</feature>
<evidence type="ECO:0000256" key="5">
    <source>
        <dbReference type="ARBA" id="ARBA00023136"/>
    </source>
</evidence>
<feature type="transmembrane region" description="Helical" evidence="6">
    <location>
        <begin position="103"/>
        <end position="122"/>
    </location>
</feature>
<organism evidence="8 9">
    <name type="scientific">Tibeticola sediminis</name>
    <dbReference type="NCBI Taxonomy" id="1917811"/>
    <lineage>
        <taxon>Bacteria</taxon>
        <taxon>Pseudomonadati</taxon>
        <taxon>Pseudomonadota</taxon>
        <taxon>Betaproteobacteria</taxon>
        <taxon>Burkholderiales</taxon>
        <taxon>Comamonadaceae</taxon>
        <taxon>Tibeticola</taxon>
    </lineage>
</organism>
<evidence type="ECO:0000256" key="6">
    <source>
        <dbReference type="SAM" id="Phobius"/>
    </source>
</evidence>
<feature type="transmembrane region" description="Helical" evidence="6">
    <location>
        <begin position="186"/>
        <end position="208"/>
    </location>
</feature>
<reference evidence="8 9" key="1">
    <citation type="submission" date="2018-11" db="EMBL/GenBank/DDBJ databases">
        <title>Genomic Encyclopedia of Type Strains, Phase IV (KMG-IV): sequencing the most valuable type-strain genomes for metagenomic binning, comparative biology and taxonomic classification.</title>
        <authorList>
            <person name="Goeker M."/>
        </authorList>
    </citation>
    <scope>NUCLEOTIDE SEQUENCE [LARGE SCALE GENOMIC DNA]</scope>
    <source>
        <strain evidence="8 9">DSM 101684</strain>
    </source>
</reference>
<gene>
    <name evidence="8" type="ORF">EDC62_0348</name>
</gene>
<accession>A0A3N4V6B3</accession>
<evidence type="ECO:0000313" key="8">
    <source>
        <dbReference type="EMBL" id="RPE72647.1"/>
    </source>
</evidence>